<protein>
    <submittedName>
        <fullName evidence="2">Uncharacterized protein</fullName>
    </submittedName>
</protein>
<evidence type="ECO:0000256" key="1">
    <source>
        <dbReference type="SAM" id="MobiDB-lite"/>
    </source>
</evidence>
<feature type="region of interest" description="Disordered" evidence="1">
    <location>
        <begin position="26"/>
        <end position="77"/>
    </location>
</feature>
<dbReference type="Proteomes" id="UP000593567">
    <property type="component" value="Unassembled WGS sequence"/>
</dbReference>
<dbReference type="AlphaFoldDB" id="A0A7J7JPF9"/>
<feature type="compositionally biased region" description="Basic and acidic residues" evidence="1">
    <location>
        <begin position="36"/>
        <end position="46"/>
    </location>
</feature>
<organism evidence="2 3">
    <name type="scientific">Bugula neritina</name>
    <name type="common">Brown bryozoan</name>
    <name type="synonym">Sertularia neritina</name>
    <dbReference type="NCBI Taxonomy" id="10212"/>
    <lineage>
        <taxon>Eukaryota</taxon>
        <taxon>Metazoa</taxon>
        <taxon>Spiralia</taxon>
        <taxon>Lophotrochozoa</taxon>
        <taxon>Bryozoa</taxon>
        <taxon>Gymnolaemata</taxon>
        <taxon>Cheilostomatida</taxon>
        <taxon>Flustrina</taxon>
        <taxon>Buguloidea</taxon>
        <taxon>Bugulidae</taxon>
        <taxon>Bugula</taxon>
    </lineage>
</organism>
<feature type="compositionally biased region" description="Basic residues" evidence="1">
    <location>
        <begin position="11"/>
        <end position="20"/>
    </location>
</feature>
<gene>
    <name evidence="2" type="ORF">EB796_013788</name>
</gene>
<accession>A0A7J7JPF9</accession>
<name>A0A7J7JPF9_BUGNE</name>
<feature type="region of interest" description="Disordered" evidence="1">
    <location>
        <begin position="1"/>
        <end position="20"/>
    </location>
</feature>
<keyword evidence="3" id="KW-1185">Reference proteome</keyword>
<proteinExistence type="predicted"/>
<sequence length="127" mass="14837">MATSDCISSRKSQRMKRKAAKMTALVNLSKPLSNEMDTKSTSHEKLIQQLEQQLNDSSDDQSLPYADQGDEDDDYNADTNIYSAYRKLMNKRRKIELSRKVVTIYIDQPFLSLRRRKNLLYNEELQI</sequence>
<evidence type="ECO:0000313" key="2">
    <source>
        <dbReference type="EMBL" id="KAF6027887.1"/>
    </source>
</evidence>
<feature type="compositionally biased region" description="Polar residues" evidence="1">
    <location>
        <begin position="1"/>
        <end position="10"/>
    </location>
</feature>
<reference evidence="2" key="1">
    <citation type="submission" date="2020-06" db="EMBL/GenBank/DDBJ databases">
        <title>Draft genome of Bugula neritina, a colonial animal packing powerful symbionts and potential medicines.</title>
        <authorList>
            <person name="Rayko M."/>
        </authorList>
    </citation>
    <scope>NUCLEOTIDE SEQUENCE [LARGE SCALE GENOMIC DNA]</scope>
    <source>
        <strain evidence="2">Kwan_BN1</strain>
    </source>
</reference>
<comment type="caution">
    <text evidence="2">The sequence shown here is derived from an EMBL/GenBank/DDBJ whole genome shotgun (WGS) entry which is preliminary data.</text>
</comment>
<dbReference type="EMBL" id="VXIV02002008">
    <property type="protein sequence ID" value="KAF6027887.1"/>
    <property type="molecule type" value="Genomic_DNA"/>
</dbReference>
<evidence type="ECO:0000313" key="3">
    <source>
        <dbReference type="Proteomes" id="UP000593567"/>
    </source>
</evidence>